<comment type="caution">
    <text evidence="1">The sequence shown here is derived from an EMBL/GenBank/DDBJ whole genome shotgun (WGS) entry which is preliminary data.</text>
</comment>
<name>A0A1S9PK36_9SPHI</name>
<sequence length="128" mass="15112">MGISSFFKRIIQNARESRTDGDKPVLYNRDGKLFLIKEKELFAMTNDSTPKERRIISDEVFESDSFVKEILAFALWKYNENKCDYSIAKQCLLEMADIRSTEMQADKVIENLKLWNRLIKEKYNEEGE</sequence>
<gene>
    <name evidence="1" type="ORF">BC343_20300</name>
</gene>
<dbReference type="Proteomes" id="UP000189739">
    <property type="component" value="Unassembled WGS sequence"/>
</dbReference>
<keyword evidence="2" id="KW-1185">Reference proteome</keyword>
<evidence type="ECO:0000313" key="2">
    <source>
        <dbReference type="Proteomes" id="UP000189739"/>
    </source>
</evidence>
<dbReference type="AlphaFoldDB" id="A0A1S9PK36"/>
<protein>
    <submittedName>
        <fullName evidence="1">Uncharacterized protein</fullName>
    </submittedName>
</protein>
<dbReference type="STRING" id="1792845.BC343_20300"/>
<evidence type="ECO:0000313" key="1">
    <source>
        <dbReference type="EMBL" id="OOQ61326.1"/>
    </source>
</evidence>
<dbReference type="EMBL" id="MBTF01000002">
    <property type="protein sequence ID" value="OOQ61326.1"/>
    <property type="molecule type" value="Genomic_DNA"/>
</dbReference>
<proteinExistence type="predicted"/>
<organism evidence="1 2">
    <name type="scientific">Mucilaginibacter pedocola</name>
    <dbReference type="NCBI Taxonomy" id="1792845"/>
    <lineage>
        <taxon>Bacteria</taxon>
        <taxon>Pseudomonadati</taxon>
        <taxon>Bacteroidota</taxon>
        <taxon>Sphingobacteriia</taxon>
        <taxon>Sphingobacteriales</taxon>
        <taxon>Sphingobacteriaceae</taxon>
        <taxon>Mucilaginibacter</taxon>
    </lineage>
</organism>
<dbReference type="OrthoDB" id="755070at2"/>
<accession>A0A1S9PK36</accession>
<reference evidence="1 2" key="1">
    <citation type="submission" date="2016-07" db="EMBL/GenBank/DDBJ databases">
        <title>Genomic analysis of zinc-resistant bacterium Mucilaginibacter pedocola TBZ30.</title>
        <authorList>
            <person name="Huang J."/>
            <person name="Tang J."/>
        </authorList>
    </citation>
    <scope>NUCLEOTIDE SEQUENCE [LARGE SCALE GENOMIC DNA]</scope>
    <source>
        <strain evidence="1 2">TBZ30</strain>
    </source>
</reference>
<dbReference type="RefSeq" id="WP_078346607.1">
    <property type="nucleotide sequence ID" value="NZ_MBTF01000002.1"/>
</dbReference>